<dbReference type="CTD" id="389668"/>
<evidence type="ECO:0000256" key="3">
    <source>
        <dbReference type="ARBA" id="ARBA00022475"/>
    </source>
</evidence>
<reference evidence="8" key="3">
    <citation type="submission" date="2025-09" db="UniProtKB">
        <authorList>
            <consortium name="Ensembl"/>
        </authorList>
    </citation>
    <scope>IDENTIFICATION</scope>
</reference>
<feature type="transmembrane region" description="Helical" evidence="7">
    <location>
        <begin position="48"/>
        <end position="71"/>
    </location>
</feature>
<keyword evidence="5 7" id="KW-1133">Transmembrane helix</keyword>
<dbReference type="GO" id="GO:0005886">
    <property type="term" value="C:plasma membrane"/>
    <property type="evidence" value="ECO:0007669"/>
    <property type="project" value="UniProtKB-SubCell"/>
</dbReference>
<dbReference type="InterPro" id="IPR018629">
    <property type="entry name" value="XK-rel"/>
</dbReference>
<comment type="similarity">
    <text evidence="2 7">Belongs to the XK family.</text>
</comment>
<evidence type="ECO:0000256" key="4">
    <source>
        <dbReference type="ARBA" id="ARBA00022692"/>
    </source>
</evidence>
<dbReference type="Proteomes" id="UP000001646">
    <property type="component" value="Chromosome 4"/>
</dbReference>
<comment type="subcellular location">
    <subcellularLocation>
        <location evidence="1">Cell membrane</location>
        <topology evidence="1">Multi-pass membrane protein</topology>
    </subcellularLocation>
    <subcellularLocation>
        <location evidence="7">Membrane</location>
        <topology evidence="7">Multi-pass membrane protein</topology>
    </subcellularLocation>
</comment>
<dbReference type="Bgee" id="ENSACAG00000014802">
    <property type="expression patterns" value="Expressed in liver and 4 other cell types or tissues"/>
</dbReference>
<keyword evidence="4 7" id="KW-0812">Transmembrane</keyword>
<proteinExistence type="inferred from homology"/>
<sequence length="379" mass="43524">MIDHESKTMRFTKQDLGMMCFGIVVYVADVGADFWIARTYWCKEQYLWCGLILATGFFSSVVIQLFSYIWFKEDRAEKLNWKLILLHLFHGGIFTRYWLALNQGFQAACKPKSSENILIDGPTSFIHRKAIYAMADISMLRLFKTYLESTPQLILQVYILMTSDNSTFTQYISITVSFISISCATVDYQIALRKSLPDKKTFVKISSKMMYFSYKLLTLTSWILSIALLAVLSIKTSIILVAILWMGGVGWAWKQHTTFCKSKTPEIVYRVTVGIILVFTFFNIKGENTKIPMSVYYVIRVLIISAISSASLFWKSSFNGKIYLSFMIAAIATALILGIIFLVIYYAFFHPNIYYPQDVVDGPGSERNENCRMRAFLMQ</sequence>
<dbReference type="Ensembl" id="ENSACAT00000014812.4">
    <property type="protein sequence ID" value="ENSACAP00000014517.3"/>
    <property type="gene ID" value="ENSACAG00000014802.4"/>
</dbReference>
<keyword evidence="9" id="KW-1185">Reference proteome</keyword>
<feature type="transmembrane region" description="Helical" evidence="7">
    <location>
        <begin position="16"/>
        <end position="36"/>
    </location>
</feature>
<feature type="transmembrane region" description="Helical" evidence="7">
    <location>
        <begin position="171"/>
        <end position="191"/>
    </location>
</feature>
<keyword evidence="3" id="KW-1003">Cell membrane</keyword>
<dbReference type="InterPro" id="IPR050895">
    <property type="entry name" value="XK-related_scramblase"/>
</dbReference>
<feature type="transmembrane region" description="Helical" evidence="7">
    <location>
        <begin position="296"/>
        <end position="314"/>
    </location>
</feature>
<dbReference type="HOGENOM" id="CLU_028534_2_0_1"/>
<dbReference type="GO" id="GO:0016020">
    <property type="term" value="C:membrane"/>
    <property type="evidence" value="ECO:0000318"/>
    <property type="project" value="GO_Central"/>
</dbReference>
<feature type="transmembrane region" description="Helical" evidence="7">
    <location>
        <begin position="326"/>
        <end position="348"/>
    </location>
</feature>
<keyword evidence="6 7" id="KW-0472">Membrane</keyword>
<dbReference type="PANTHER" id="PTHR16024:SF13">
    <property type="entry name" value="XK-RELATED PROTEIN 9"/>
    <property type="match status" value="1"/>
</dbReference>
<dbReference type="eggNOG" id="KOG4790">
    <property type="taxonomic scope" value="Eukaryota"/>
</dbReference>
<gene>
    <name evidence="8" type="primary">XKR9</name>
</gene>
<dbReference type="InParanoid" id="G1KQA5"/>
<evidence type="ECO:0000256" key="1">
    <source>
        <dbReference type="ARBA" id="ARBA00004651"/>
    </source>
</evidence>
<protein>
    <recommendedName>
        <fullName evidence="7">XK-related protein</fullName>
    </recommendedName>
</protein>
<evidence type="ECO:0000256" key="5">
    <source>
        <dbReference type="ARBA" id="ARBA00022989"/>
    </source>
</evidence>
<feature type="transmembrane region" description="Helical" evidence="7">
    <location>
        <begin position="238"/>
        <end position="255"/>
    </location>
</feature>
<feature type="transmembrane region" description="Helical" evidence="7">
    <location>
        <begin position="267"/>
        <end position="284"/>
    </location>
</feature>
<dbReference type="GeneTree" id="ENSGT01140000282565"/>
<dbReference type="KEGG" id="acs:100555793"/>
<accession>G1KQA5</accession>
<feature type="transmembrane region" description="Helical" evidence="7">
    <location>
        <begin position="83"/>
        <end position="101"/>
    </location>
</feature>
<dbReference type="OrthoDB" id="8190653at2759"/>
<reference evidence="8" key="2">
    <citation type="submission" date="2025-08" db="UniProtKB">
        <authorList>
            <consortium name="Ensembl"/>
        </authorList>
    </citation>
    <scope>IDENTIFICATION</scope>
</reference>
<evidence type="ECO:0000256" key="6">
    <source>
        <dbReference type="ARBA" id="ARBA00023136"/>
    </source>
</evidence>
<feature type="transmembrane region" description="Helical" evidence="7">
    <location>
        <begin position="212"/>
        <end position="232"/>
    </location>
</feature>
<evidence type="ECO:0000313" key="8">
    <source>
        <dbReference type="Ensembl" id="ENSACAP00000014517.3"/>
    </source>
</evidence>
<dbReference type="Pfam" id="PF09815">
    <property type="entry name" value="XK-related"/>
    <property type="match status" value="1"/>
</dbReference>
<dbReference type="PANTHER" id="PTHR16024">
    <property type="entry name" value="XK-RELATED PROTEIN"/>
    <property type="match status" value="1"/>
</dbReference>
<dbReference type="GeneID" id="100555793"/>
<reference evidence="8 9" key="1">
    <citation type="submission" date="2009-12" db="EMBL/GenBank/DDBJ databases">
        <title>The Genome Sequence of Anolis carolinensis (Green Anole Lizard).</title>
        <authorList>
            <consortium name="The Genome Sequencing Platform"/>
            <person name="Di Palma F."/>
            <person name="Alfoldi J."/>
            <person name="Heiman D."/>
            <person name="Young S."/>
            <person name="Grabherr M."/>
            <person name="Johnson J."/>
            <person name="Lander E.S."/>
            <person name="Lindblad-Toh K."/>
        </authorList>
    </citation>
    <scope>NUCLEOTIDE SEQUENCE [LARGE SCALE GENOMIC DNA]</scope>
    <source>
        <strain evidence="8 9">JBL SC #1</strain>
    </source>
</reference>
<evidence type="ECO:0000256" key="2">
    <source>
        <dbReference type="ARBA" id="ARBA00008789"/>
    </source>
</evidence>
<evidence type="ECO:0000256" key="7">
    <source>
        <dbReference type="RuleBase" id="RU910716"/>
    </source>
</evidence>
<dbReference type="AlphaFoldDB" id="G1KQA5"/>
<evidence type="ECO:0000313" key="9">
    <source>
        <dbReference type="Proteomes" id="UP000001646"/>
    </source>
</evidence>
<organism evidence="8 9">
    <name type="scientific">Anolis carolinensis</name>
    <name type="common">Green anole</name>
    <name type="synonym">American chameleon</name>
    <dbReference type="NCBI Taxonomy" id="28377"/>
    <lineage>
        <taxon>Eukaryota</taxon>
        <taxon>Metazoa</taxon>
        <taxon>Chordata</taxon>
        <taxon>Craniata</taxon>
        <taxon>Vertebrata</taxon>
        <taxon>Euteleostomi</taxon>
        <taxon>Lepidosauria</taxon>
        <taxon>Squamata</taxon>
        <taxon>Bifurcata</taxon>
        <taxon>Unidentata</taxon>
        <taxon>Episquamata</taxon>
        <taxon>Toxicofera</taxon>
        <taxon>Iguania</taxon>
        <taxon>Dactyloidae</taxon>
        <taxon>Anolis</taxon>
    </lineage>
</organism>
<name>G1KQA5_ANOCA</name>